<dbReference type="EMBL" id="JAPFFI010000005">
    <property type="protein sequence ID" value="KAJ6394491.1"/>
    <property type="molecule type" value="Genomic_DNA"/>
</dbReference>
<proteinExistence type="predicted"/>
<dbReference type="Proteomes" id="UP001141253">
    <property type="component" value="Chromosome 1"/>
</dbReference>
<gene>
    <name evidence="2" type="ORF">OIU77_023655</name>
</gene>
<keyword evidence="1" id="KW-0732">Signal</keyword>
<name>A0ABQ9C4N4_9ROSI</name>
<evidence type="ECO:0000313" key="3">
    <source>
        <dbReference type="Proteomes" id="UP001141253"/>
    </source>
</evidence>
<protein>
    <submittedName>
        <fullName evidence="2">Uncharacterized protein</fullName>
    </submittedName>
</protein>
<feature type="signal peptide" evidence="1">
    <location>
        <begin position="1"/>
        <end position="16"/>
    </location>
</feature>
<comment type="caution">
    <text evidence="2">The sequence shown here is derived from an EMBL/GenBank/DDBJ whole genome shotgun (WGS) entry which is preliminary data.</text>
</comment>
<feature type="chain" id="PRO_5045031179" evidence="1">
    <location>
        <begin position="17"/>
        <end position="50"/>
    </location>
</feature>
<keyword evidence="3" id="KW-1185">Reference proteome</keyword>
<organism evidence="2 3">
    <name type="scientific">Salix suchowensis</name>
    <dbReference type="NCBI Taxonomy" id="1278906"/>
    <lineage>
        <taxon>Eukaryota</taxon>
        <taxon>Viridiplantae</taxon>
        <taxon>Streptophyta</taxon>
        <taxon>Embryophyta</taxon>
        <taxon>Tracheophyta</taxon>
        <taxon>Spermatophyta</taxon>
        <taxon>Magnoliopsida</taxon>
        <taxon>eudicotyledons</taxon>
        <taxon>Gunneridae</taxon>
        <taxon>Pentapetalae</taxon>
        <taxon>rosids</taxon>
        <taxon>fabids</taxon>
        <taxon>Malpighiales</taxon>
        <taxon>Salicaceae</taxon>
        <taxon>Saliceae</taxon>
        <taxon>Salix</taxon>
    </lineage>
</organism>
<dbReference type="EMBL" id="JAPFFI010000005">
    <property type="protein sequence ID" value="KAJ6394490.1"/>
    <property type="molecule type" value="Genomic_DNA"/>
</dbReference>
<evidence type="ECO:0000313" key="2">
    <source>
        <dbReference type="EMBL" id="KAJ6394490.1"/>
    </source>
</evidence>
<evidence type="ECO:0000256" key="1">
    <source>
        <dbReference type="SAM" id="SignalP"/>
    </source>
</evidence>
<reference evidence="2" key="2">
    <citation type="journal article" date="2023" name="Int. J. Mol. Sci.">
        <title>De Novo Assembly and Annotation of 11 Diverse Shrub Willow (Salix) Genomes Reveals Novel Gene Organization in Sex-Linked Regions.</title>
        <authorList>
            <person name="Hyden B."/>
            <person name="Feng K."/>
            <person name="Yates T.B."/>
            <person name="Jawdy S."/>
            <person name="Cereghino C."/>
            <person name="Smart L.B."/>
            <person name="Muchero W."/>
        </authorList>
    </citation>
    <scope>NUCLEOTIDE SEQUENCE</scope>
    <source>
        <tissue evidence="2">Shoot tip</tissue>
    </source>
</reference>
<sequence length="50" mass="6054">MFLFLLFFFYAMYVRVEFCVHLGQIFREYEFALNAPSSYWVLAEIISAIF</sequence>
<accession>A0ABQ9C4N4</accession>
<reference evidence="2" key="1">
    <citation type="submission" date="2022-10" db="EMBL/GenBank/DDBJ databases">
        <authorList>
            <person name="Hyden B.L."/>
            <person name="Feng K."/>
            <person name="Yates T."/>
            <person name="Jawdy S."/>
            <person name="Smart L.B."/>
            <person name="Muchero W."/>
        </authorList>
    </citation>
    <scope>NUCLEOTIDE SEQUENCE</scope>
    <source>
        <tissue evidence="2">Shoot tip</tissue>
    </source>
</reference>